<feature type="region of interest" description="Disordered" evidence="1">
    <location>
        <begin position="1"/>
        <end position="22"/>
    </location>
</feature>
<dbReference type="AlphaFoldDB" id="W0V2J3"/>
<gene>
    <name evidence="2" type="ORF">GJA_2408</name>
</gene>
<evidence type="ECO:0000256" key="1">
    <source>
        <dbReference type="SAM" id="MobiDB-lite"/>
    </source>
</evidence>
<dbReference type="EMBL" id="HG322949">
    <property type="protein sequence ID" value="CDG83039.1"/>
    <property type="molecule type" value="Genomic_DNA"/>
</dbReference>
<dbReference type="RefSeq" id="WP_144241488.1">
    <property type="nucleotide sequence ID" value="NZ_BCTH01000033.1"/>
</dbReference>
<name>W0V2J3_9BURK</name>
<organism evidence="2 3">
    <name type="scientific">Janthinobacterium agaricidamnosum NBRC 102515 = DSM 9628</name>
    <dbReference type="NCBI Taxonomy" id="1349767"/>
    <lineage>
        <taxon>Bacteria</taxon>
        <taxon>Pseudomonadati</taxon>
        <taxon>Pseudomonadota</taxon>
        <taxon>Betaproteobacteria</taxon>
        <taxon>Burkholderiales</taxon>
        <taxon>Oxalobacteraceae</taxon>
        <taxon>Janthinobacterium</taxon>
    </lineage>
</organism>
<evidence type="ECO:0000313" key="3">
    <source>
        <dbReference type="Proteomes" id="UP000027604"/>
    </source>
</evidence>
<dbReference type="KEGG" id="jag:GJA_2408"/>
<keyword evidence="3" id="KW-1185">Reference proteome</keyword>
<sequence length="98" mass="10954">MASAKRACNSPQSGSDASAAPALKSDYPINSIRSNNYCIDVIIHKNNIFGKIFKLRLTVTFHYIRMTKSLGLIKKHRVSIIKIDIFIKISINPGVCFE</sequence>
<dbReference type="Proteomes" id="UP000027604">
    <property type="component" value="Chromosome I"/>
</dbReference>
<proteinExistence type="predicted"/>
<reference evidence="2 3" key="1">
    <citation type="journal article" date="2015" name="Genome Announc.">
        <title>Genome Sequence of Mushroom Soft-Rot Pathogen Janthinobacterium agaricidamnosum.</title>
        <authorList>
            <person name="Graupner K."/>
            <person name="Lackner G."/>
            <person name="Hertweck C."/>
        </authorList>
    </citation>
    <scope>NUCLEOTIDE SEQUENCE [LARGE SCALE GENOMIC DNA]</scope>
    <source>
        <strain evidence="3">NBRC 102515 / DSM 9628</strain>
    </source>
</reference>
<accession>W0V2J3</accession>
<protein>
    <submittedName>
        <fullName evidence="2">Uncharacterized protein</fullName>
    </submittedName>
</protein>
<evidence type="ECO:0000313" key="2">
    <source>
        <dbReference type="EMBL" id="CDG83039.1"/>
    </source>
</evidence>
<dbReference type="HOGENOM" id="CLU_2329977_0_0_4"/>
<dbReference type="STRING" id="1349767.GJA_2408"/>